<dbReference type="InterPro" id="IPR013087">
    <property type="entry name" value="Znf_C2H2_type"/>
</dbReference>
<dbReference type="GO" id="GO:0005634">
    <property type="term" value="C:nucleus"/>
    <property type="evidence" value="ECO:0007669"/>
    <property type="project" value="UniProtKB-SubCell"/>
</dbReference>
<dbReference type="PANTHER" id="PTHR24406">
    <property type="entry name" value="TRANSCRIPTIONAL REPRESSOR CTCFL-RELATED"/>
    <property type="match status" value="1"/>
</dbReference>
<dbReference type="AlphaFoldDB" id="A0A8D8CBH5"/>
<dbReference type="Gene3D" id="3.30.40.10">
    <property type="entry name" value="Zinc/RING finger domain, C3HC4 (zinc finger)"/>
    <property type="match status" value="1"/>
</dbReference>
<accession>A0A8D8CBH5</accession>
<keyword evidence="5" id="KW-0862">Zinc</keyword>
<evidence type="ECO:0000256" key="8">
    <source>
        <dbReference type="PROSITE-ProRule" id="PRU00042"/>
    </source>
</evidence>
<dbReference type="PROSITE" id="PS50950">
    <property type="entry name" value="ZF_THAP"/>
    <property type="match status" value="1"/>
</dbReference>
<dbReference type="InterPro" id="IPR013083">
    <property type="entry name" value="Znf_RING/FYVE/PHD"/>
</dbReference>
<evidence type="ECO:0000256" key="2">
    <source>
        <dbReference type="ARBA" id="ARBA00022723"/>
    </source>
</evidence>
<feature type="compositionally biased region" description="Acidic residues" evidence="10">
    <location>
        <begin position="835"/>
        <end position="856"/>
    </location>
</feature>
<dbReference type="SUPFAM" id="SSF57716">
    <property type="entry name" value="Glucocorticoid receptor-like (DNA-binding domain)"/>
    <property type="match status" value="2"/>
</dbReference>
<dbReference type="PROSITE" id="PS50157">
    <property type="entry name" value="ZINC_FINGER_C2H2_2"/>
    <property type="match status" value="2"/>
</dbReference>
<dbReference type="Pfam" id="PF05485">
    <property type="entry name" value="THAP"/>
    <property type="match status" value="2"/>
</dbReference>
<dbReference type="InterPro" id="IPR050888">
    <property type="entry name" value="ZnF_C2H2-type_TF"/>
</dbReference>
<keyword evidence="3" id="KW-0677">Repeat</keyword>
<dbReference type="SUPFAM" id="SSF57667">
    <property type="entry name" value="beta-beta-alpha zinc fingers"/>
    <property type="match status" value="1"/>
</dbReference>
<dbReference type="EMBL" id="HBUE01113249">
    <property type="protein sequence ID" value="CAG6489709.1"/>
    <property type="molecule type" value="Transcribed_RNA"/>
</dbReference>
<dbReference type="EMBL" id="HBUE01113247">
    <property type="protein sequence ID" value="CAG6489707.1"/>
    <property type="molecule type" value="Transcribed_RNA"/>
</dbReference>
<dbReference type="GO" id="GO:0008270">
    <property type="term" value="F:zinc ion binding"/>
    <property type="evidence" value="ECO:0007669"/>
    <property type="project" value="UniProtKB-KW"/>
</dbReference>
<keyword evidence="2" id="KW-0479">Metal-binding</keyword>
<dbReference type="Gene3D" id="3.30.160.60">
    <property type="entry name" value="Classic Zinc Finger"/>
    <property type="match status" value="1"/>
</dbReference>
<dbReference type="InterPro" id="IPR036236">
    <property type="entry name" value="Znf_C2H2_sf"/>
</dbReference>
<dbReference type="PROSITE" id="PS00028">
    <property type="entry name" value="ZINC_FINGER_C2H2_1"/>
    <property type="match status" value="3"/>
</dbReference>
<evidence type="ECO:0000256" key="1">
    <source>
        <dbReference type="ARBA" id="ARBA00004123"/>
    </source>
</evidence>
<dbReference type="EMBL" id="HBUE01113248">
    <property type="protein sequence ID" value="CAG6489708.1"/>
    <property type="molecule type" value="Transcribed_RNA"/>
</dbReference>
<proteinExistence type="predicted"/>
<feature type="domain" description="C2H2-type" evidence="11">
    <location>
        <begin position="673"/>
        <end position="695"/>
    </location>
</feature>
<evidence type="ECO:0000256" key="7">
    <source>
        <dbReference type="ARBA" id="ARBA00023242"/>
    </source>
</evidence>
<evidence type="ECO:0000256" key="4">
    <source>
        <dbReference type="ARBA" id="ARBA00022771"/>
    </source>
</evidence>
<dbReference type="EMBL" id="HBUE01113246">
    <property type="protein sequence ID" value="CAG6489706.1"/>
    <property type="molecule type" value="Transcribed_RNA"/>
</dbReference>
<evidence type="ECO:0000259" key="11">
    <source>
        <dbReference type="PROSITE" id="PS50157"/>
    </source>
</evidence>
<dbReference type="GO" id="GO:0003677">
    <property type="term" value="F:DNA binding"/>
    <property type="evidence" value="ECO:0007669"/>
    <property type="project" value="UniProtKB-UniRule"/>
</dbReference>
<name>A0A8D8CBH5_CULPI</name>
<dbReference type="InterPro" id="IPR038441">
    <property type="entry name" value="THAP_Znf_sf"/>
</dbReference>
<feature type="domain" description="C2H2-type" evidence="11">
    <location>
        <begin position="698"/>
        <end position="726"/>
    </location>
</feature>
<evidence type="ECO:0000256" key="5">
    <source>
        <dbReference type="ARBA" id="ARBA00022833"/>
    </source>
</evidence>
<keyword evidence="4 8" id="KW-0863">Zinc-finger</keyword>
<evidence type="ECO:0000313" key="13">
    <source>
        <dbReference type="EMBL" id="CAG6489709.1"/>
    </source>
</evidence>
<feature type="domain" description="THAP-type" evidence="12">
    <location>
        <begin position="1"/>
        <end position="91"/>
    </location>
</feature>
<dbReference type="SMART" id="SM00355">
    <property type="entry name" value="ZnF_C2H2"/>
    <property type="match status" value="6"/>
</dbReference>
<organism evidence="13">
    <name type="scientific">Culex pipiens</name>
    <name type="common">House mosquito</name>
    <dbReference type="NCBI Taxonomy" id="7175"/>
    <lineage>
        <taxon>Eukaryota</taxon>
        <taxon>Metazoa</taxon>
        <taxon>Ecdysozoa</taxon>
        <taxon>Arthropoda</taxon>
        <taxon>Hexapoda</taxon>
        <taxon>Insecta</taxon>
        <taxon>Pterygota</taxon>
        <taxon>Neoptera</taxon>
        <taxon>Endopterygota</taxon>
        <taxon>Diptera</taxon>
        <taxon>Nematocera</taxon>
        <taxon>Culicoidea</taxon>
        <taxon>Culicidae</taxon>
        <taxon>Culicinae</taxon>
        <taxon>Culicini</taxon>
        <taxon>Culex</taxon>
        <taxon>Culex</taxon>
    </lineage>
</organism>
<evidence type="ECO:0000256" key="3">
    <source>
        <dbReference type="ARBA" id="ARBA00022737"/>
    </source>
</evidence>
<evidence type="ECO:0000256" key="6">
    <source>
        <dbReference type="ARBA" id="ARBA00023125"/>
    </source>
</evidence>
<evidence type="ECO:0000259" key="12">
    <source>
        <dbReference type="PROSITE" id="PS50950"/>
    </source>
</evidence>
<dbReference type="SMART" id="SM00980">
    <property type="entry name" value="THAP"/>
    <property type="match status" value="3"/>
</dbReference>
<reference evidence="13" key="1">
    <citation type="submission" date="2021-05" db="EMBL/GenBank/DDBJ databases">
        <authorList>
            <person name="Alioto T."/>
            <person name="Alioto T."/>
            <person name="Gomez Garrido J."/>
        </authorList>
    </citation>
    <scope>NUCLEOTIDE SEQUENCE</scope>
</reference>
<dbReference type="Gene3D" id="6.20.210.20">
    <property type="entry name" value="THAP domain"/>
    <property type="match status" value="1"/>
</dbReference>
<evidence type="ECO:0000256" key="10">
    <source>
        <dbReference type="SAM" id="MobiDB-lite"/>
    </source>
</evidence>
<keyword evidence="7" id="KW-0539">Nucleus</keyword>
<protein>
    <submittedName>
        <fullName evidence="13">Zinc finger protein 12</fullName>
    </submittedName>
</protein>
<feature type="region of interest" description="Disordered" evidence="10">
    <location>
        <begin position="811"/>
        <end position="866"/>
    </location>
</feature>
<comment type="subcellular location">
    <subcellularLocation>
        <location evidence="1">Nucleus</location>
    </subcellularLocation>
</comment>
<evidence type="ECO:0000256" key="9">
    <source>
        <dbReference type="PROSITE-ProRule" id="PRU00309"/>
    </source>
</evidence>
<sequence>MEKRDYGNYLRCIVPSCLQKREPGISFHLFPDRKKDPARFQYWLDALRLEKIPSTTAKICSKHFNIEDFHPIKLSDQRKFILIDGAVPIQIEGAELLAQPKIERLQQKKSNAKVERIGCSEQTGPDFARCSVEISNVMPSCALGCYTDGQTVFFDIPMSKKQKLCTIRANRWKAALKIDASRPNQNARVCSEHFFLKEPAHLEDQDNPDWVPWLKLNPRVQDDPVQVQHRMQQYYEKWHTFGKQICCITSCSSSNEKQNLTVPLFDFPALDTTSYTRRVLSERRLLTWIQIIQQPDLWNRYDIHTLKICGKHFRSGQMAELTDVENIDWIPTRGLSRSVKFTDHIAHFDLQNIAALASEDSESYAARVEDAISSDEDVRMVQPKQQKVVAVKRPPPSQLKPQINVGFKCILCLGNAALKPLTPVDQVALNEFFKDKLCVKSELICKKCCKHITDFHSFHVSILKIQDGAVTRKIKNIIPVPSAKPAPAATIKRAETLFTVCAPDTFTCNMCKATLVGKELLNKHLYAQHKVKINCKLCKTSFTPEGYAAHRKTCVPSKPAQVVNPTVVAPSKTPITPAAPSISQEKYSCYICAQFFTPDEMREHIKTHNDVIKGGGVRSRVAARVVFDESFESCKRCNRAVHINDRECHQRQHDEERERLKELIAKQQASNGYKCALCPVSFATASQLENHRETHQKHTCRECNKEFGQIQQLNNHKREFHGTQLTGENMTECSHCSSLVSAASYKAHVAQEHDSIQIACELCGKQVFRIALEKHHESSCTEDDPIVPCTVCGKMMHSSEIKQHVDAVHRKKTAQKQPAANVPSAEVDATSQLDDLIEEDFMEERLEDEFQPEEYADSVFRDDELM</sequence>
<keyword evidence="6 9" id="KW-0238">DNA-binding</keyword>
<dbReference type="InterPro" id="IPR006612">
    <property type="entry name" value="THAP_Znf"/>
</dbReference>